<dbReference type="OrthoDB" id="3035522at2"/>
<evidence type="ECO:0000313" key="1">
    <source>
        <dbReference type="EMBL" id="ADL69091.1"/>
    </source>
</evidence>
<gene>
    <name evidence="1" type="ordered locus">Tthe_1581</name>
</gene>
<organism evidence="1 2">
    <name type="scientific">Thermoanaerobacterium thermosaccharolyticum (strain ATCC 7956 / DSM 571 / NCIMB 9385 / NCA 3814 / NCTC 13789 / WDCM 00135 / 2032)</name>
    <name type="common">Clostridium thermosaccharolyticum</name>
    <dbReference type="NCBI Taxonomy" id="580327"/>
    <lineage>
        <taxon>Bacteria</taxon>
        <taxon>Bacillati</taxon>
        <taxon>Bacillota</taxon>
        <taxon>Clostridia</taxon>
        <taxon>Thermoanaerobacterales</taxon>
        <taxon>Thermoanaerobacteraceae</taxon>
        <taxon>Thermoanaerobacterium</taxon>
    </lineage>
</organism>
<dbReference type="AlphaFoldDB" id="D9TPB7"/>
<keyword evidence="2" id="KW-1185">Reference proteome</keyword>
<sequence>MCDDVYEGILEALEYAVLTCQSVNIGLNRRNKAERIEGVVKKVYENSFLIDLEDKSYEYDATFPVSEVEYVEYS</sequence>
<name>D9TPB7_THETC</name>
<protein>
    <submittedName>
        <fullName evidence="1">Uncharacterized protein</fullName>
    </submittedName>
</protein>
<dbReference type="GeneID" id="93864420"/>
<dbReference type="KEGG" id="ttm:Tthe_1581"/>
<dbReference type="EMBL" id="CP002171">
    <property type="protein sequence ID" value="ADL69091.1"/>
    <property type="molecule type" value="Genomic_DNA"/>
</dbReference>
<proteinExistence type="predicted"/>
<accession>D9TPB7</accession>
<dbReference type="HOGENOM" id="CLU_2686628_0_0_9"/>
<dbReference type="Proteomes" id="UP000001626">
    <property type="component" value="Chromosome"/>
</dbReference>
<reference evidence="1 2" key="1">
    <citation type="submission" date="2010-08" db="EMBL/GenBank/DDBJ databases">
        <title>Complete sequence of Thermoanaerobacterium thermosaccharolyticum DSM 571.</title>
        <authorList>
            <consortium name="US DOE Joint Genome Institute"/>
            <person name="Lucas S."/>
            <person name="Copeland A."/>
            <person name="Lapidus A."/>
            <person name="Cheng J.-F."/>
            <person name="Bruce D."/>
            <person name="Goodwin L."/>
            <person name="Pitluck S."/>
            <person name="Teshima H."/>
            <person name="Detter J.C."/>
            <person name="Han C."/>
            <person name="Tapia R."/>
            <person name="Land M."/>
            <person name="Hauser L."/>
            <person name="Chang Y.-J."/>
            <person name="Jeffries C."/>
            <person name="Kyrpides N."/>
            <person name="Ivanova N."/>
            <person name="Mikhailova N."/>
            <person name="Hemme C.L."/>
            <person name="Woyke T."/>
        </authorList>
    </citation>
    <scope>NUCLEOTIDE SEQUENCE [LARGE SCALE GENOMIC DNA]</scope>
    <source>
        <strain evidence="2">ATCC 7956 / DSM 571 / NCIMB 9385 / NCA 3814 / NCTC 13789 / WDCM 00135 / 2032</strain>
    </source>
</reference>
<evidence type="ECO:0000313" key="2">
    <source>
        <dbReference type="Proteomes" id="UP000001626"/>
    </source>
</evidence>
<dbReference type="RefSeq" id="WP_013298058.1">
    <property type="nucleotide sequence ID" value="NC_014410.1"/>
</dbReference>